<evidence type="ECO:0000313" key="3">
    <source>
        <dbReference type="Proteomes" id="UP000222824"/>
    </source>
</evidence>
<dbReference type="GO" id="GO:0005829">
    <property type="term" value="C:cytosol"/>
    <property type="evidence" value="ECO:0007669"/>
    <property type="project" value="TreeGrafter"/>
</dbReference>
<gene>
    <name evidence="2" type="ORF">DJ69_14585</name>
</gene>
<comment type="caution">
    <text evidence="2">The sequence shown here is derived from an EMBL/GenBank/DDBJ whole genome shotgun (WGS) entry which is preliminary data.</text>
</comment>
<keyword evidence="3" id="KW-1185">Reference proteome</keyword>
<dbReference type="PANTHER" id="PTHR11365:SF23">
    <property type="entry name" value="HYPOTHETICAL 5-OXOPROLINASE (EUROFUNG)-RELATED"/>
    <property type="match status" value="1"/>
</dbReference>
<dbReference type="InterPro" id="IPR003692">
    <property type="entry name" value="Hydantoinase_B"/>
</dbReference>
<organism evidence="2 3">
    <name type="scientific">Halorubrum persicum</name>
    <dbReference type="NCBI Taxonomy" id="1383844"/>
    <lineage>
        <taxon>Archaea</taxon>
        <taxon>Methanobacteriati</taxon>
        <taxon>Methanobacteriota</taxon>
        <taxon>Stenosarchaea group</taxon>
        <taxon>Halobacteria</taxon>
        <taxon>Halobacteriales</taxon>
        <taxon>Haloferacaceae</taxon>
        <taxon>Halorubrum</taxon>
    </lineage>
</organism>
<evidence type="ECO:0000313" key="2">
    <source>
        <dbReference type="EMBL" id="PHQ37875.1"/>
    </source>
</evidence>
<sequence length="603" mass="65423">MQSETDTQEQTDSVDPFTREVITNALQSAAEEMFLNLGRTAKSSVIYETLDYACGITDPDANVVAQANGVPGFLGTLKFCVADSVEKFGRDGFEPGDVVLLNDYHGGTHLNDVAMVAPIFVHDELIGFAASKAHWTDVGGKDPGSWTTDATSVFQEGVQYPMVKLYENGECNDAVYDIVVANTRMPDITRGDMQAQKSSMDVGAKRVVDVFNRYGTDAVQQAIEDEFDAGEQLVREEIRTLPNGTYTAEDYLDDDGISDDPVHVEVEVTIRDETIELDYTGTDPETEGPINSPYAASVSDIRAFFQAVTLPQAETNEGFFRPLEITIPEGTVLNATKPAAIGTDWEGSAMAADLPWKALAPHLPDRLSAGHFLSVCATIVGGHDDRRDEDFLVVEPQPGGWGASPGKDAADVLVCSGDGDTLEMPVEVMETRFPLLFDTFALDTPQEAGHGEFRGGTGLVQDYRMYNASDGFITAGFGRSKFPPWGIEGGQDGDGNHIEIIRDDDGSIEQYSNLTNHELDEGDVARLVTSAGGGWGDPYDRDPDRVLEDYRDGYITREIAREQYGVAIMQSGELDVTKTETLRDCQLDTAGATSNGSSRGDSQ</sequence>
<proteinExistence type="predicted"/>
<dbReference type="PANTHER" id="PTHR11365">
    <property type="entry name" value="5-OXOPROLINASE RELATED"/>
    <property type="match status" value="1"/>
</dbReference>
<dbReference type="Pfam" id="PF02538">
    <property type="entry name" value="Hydantoinase_B"/>
    <property type="match status" value="1"/>
</dbReference>
<protein>
    <submittedName>
        <fullName evidence="2">Methylhydantoinase</fullName>
    </submittedName>
</protein>
<evidence type="ECO:0000259" key="1">
    <source>
        <dbReference type="Pfam" id="PF02538"/>
    </source>
</evidence>
<dbReference type="EMBL" id="NHOA01000138">
    <property type="protein sequence ID" value="PHQ37875.1"/>
    <property type="molecule type" value="Genomic_DNA"/>
</dbReference>
<feature type="domain" description="Hydantoinase B/oxoprolinase" evidence="1">
    <location>
        <begin position="15"/>
        <end position="538"/>
    </location>
</feature>
<dbReference type="RefSeq" id="WP_099256296.1">
    <property type="nucleotide sequence ID" value="NZ_NHOA01000138.1"/>
</dbReference>
<name>A0A2G1WFZ5_9EURY</name>
<dbReference type="GO" id="GO:0017168">
    <property type="term" value="F:5-oxoprolinase (ATP-hydrolyzing) activity"/>
    <property type="evidence" value="ECO:0007669"/>
    <property type="project" value="TreeGrafter"/>
</dbReference>
<dbReference type="AlphaFoldDB" id="A0A2G1WFZ5"/>
<accession>A0A2G1WFZ5</accession>
<dbReference type="InterPro" id="IPR045079">
    <property type="entry name" value="Oxoprolinase-like"/>
</dbReference>
<dbReference type="Proteomes" id="UP000222824">
    <property type="component" value="Unassembled WGS sequence"/>
</dbReference>
<dbReference type="OrthoDB" id="8261at2157"/>
<reference evidence="2 3" key="1">
    <citation type="journal article" date="2014" name="Front. Microbiol.">
        <title>Population and genomic analysis of the genus Halorubrum.</title>
        <authorList>
            <person name="Fullmer M.S."/>
            <person name="Soucy S.M."/>
            <person name="Swithers K.S."/>
            <person name="Makkay A.M."/>
            <person name="Wheeler R."/>
            <person name="Ventosa A."/>
            <person name="Gogarten J.P."/>
            <person name="Papke R.T."/>
        </authorList>
    </citation>
    <scope>NUCLEOTIDE SEQUENCE [LARGE SCALE GENOMIC DNA]</scope>
    <source>
        <strain evidence="2 3">C49</strain>
    </source>
</reference>
<dbReference type="GO" id="GO:0006749">
    <property type="term" value="P:glutathione metabolic process"/>
    <property type="evidence" value="ECO:0007669"/>
    <property type="project" value="TreeGrafter"/>
</dbReference>